<dbReference type="EMBL" id="KZ825665">
    <property type="protein sequence ID" value="PYI25233.1"/>
    <property type="molecule type" value="Genomic_DNA"/>
</dbReference>
<evidence type="ECO:0000313" key="3">
    <source>
        <dbReference type="Proteomes" id="UP000248817"/>
    </source>
</evidence>
<name>A0A2V5HUH3_9EURO</name>
<evidence type="ECO:0000256" key="1">
    <source>
        <dbReference type="SAM" id="Phobius"/>
    </source>
</evidence>
<dbReference type="Proteomes" id="UP000248817">
    <property type="component" value="Unassembled WGS sequence"/>
</dbReference>
<proteinExistence type="predicted"/>
<reference evidence="2 3" key="1">
    <citation type="submission" date="2018-02" db="EMBL/GenBank/DDBJ databases">
        <title>The genomes of Aspergillus section Nigri reveals drivers in fungal speciation.</title>
        <authorList>
            <consortium name="DOE Joint Genome Institute"/>
            <person name="Vesth T.C."/>
            <person name="Nybo J."/>
            <person name="Theobald S."/>
            <person name="Brandl J."/>
            <person name="Frisvad J.C."/>
            <person name="Nielsen K.F."/>
            <person name="Lyhne E.K."/>
            <person name="Kogle M.E."/>
            <person name="Kuo A."/>
            <person name="Riley R."/>
            <person name="Clum A."/>
            <person name="Nolan M."/>
            <person name="Lipzen A."/>
            <person name="Salamov A."/>
            <person name="Henrissat B."/>
            <person name="Wiebenga A."/>
            <person name="De vries R.P."/>
            <person name="Grigoriev I.V."/>
            <person name="Mortensen U.H."/>
            <person name="Andersen M.R."/>
            <person name="Baker S.E."/>
        </authorList>
    </citation>
    <scope>NUCLEOTIDE SEQUENCE [LARGE SCALE GENOMIC DNA]</scope>
    <source>
        <strain evidence="2 3">CBS 114.80</strain>
    </source>
</reference>
<feature type="transmembrane region" description="Helical" evidence="1">
    <location>
        <begin position="50"/>
        <end position="68"/>
    </location>
</feature>
<protein>
    <submittedName>
        <fullName evidence="2">Uncharacterized protein</fullName>
    </submittedName>
</protein>
<sequence length="111" mass="11618">MYCTPHPHSPPSLLLSLFPVSNLHPTTTTTTTTDKIQPKSNSLPPPKMKFSIAVVASVLVAMGVAMPIPSTSKAPRMDGSDLFSMIEGMGGLDGVLKSIQISSPLNSALGQ</sequence>
<organism evidence="2 3">
    <name type="scientific">Aspergillus indologenus CBS 114.80</name>
    <dbReference type="NCBI Taxonomy" id="1450541"/>
    <lineage>
        <taxon>Eukaryota</taxon>
        <taxon>Fungi</taxon>
        <taxon>Dikarya</taxon>
        <taxon>Ascomycota</taxon>
        <taxon>Pezizomycotina</taxon>
        <taxon>Eurotiomycetes</taxon>
        <taxon>Eurotiomycetidae</taxon>
        <taxon>Eurotiales</taxon>
        <taxon>Aspergillaceae</taxon>
        <taxon>Aspergillus</taxon>
        <taxon>Aspergillus subgen. Circumdati</taxon>
    </lineage>
</organism>
<keyword evidence="1" id="KW-0812">Transmembrane</keyword>
<gene>
    <name evidence="2" type="ORF">BP00DRAFT_431458</name>
</gene>
<keyword evidence="1" id="KW-0472">Membrane</keyword>
<dbReference type="AlphaFoldDB" id="A0A2V5HUH3"/>
<keyword evidence="3" id="KW-1185">Reference proteome</keyword>
<evidence type="ECO:0000313" key="2">
    <source>
        <dbReference type="EMBL" id="PYI25233.1"/>
    </source>
</evidence>
<accession>A0A2V5HUH3</accession>
<keyword evidence="1" id="KW-1133">Transmembrane helix</keyword>